<keyword evidence="3" id="KW-1185">Reference proteome</keyword>
<keyword evidence="1" id="KW-0812">Transmembrane</keyword>
<keyword evidence="1" id="KW-1133">Transmembrane helix</keyword>
<dbReference type="AlphaFoldDB" id="A0AAV5VZ69"/>
<evidence type="ECO:0000313" key="3">
    <source>
        <dbReference type="Proteomes" id="UP001432322"/>
    </source>
</evidence>
<evidence type="ECO:0000313" key="2">
    <source>
        <dbReference type="EMBL" id="GMT23217.1"/>
    </source>
</evidence>
<dbReference type="InterPro" id="IPR019423">
    <property type="entry name" value="7TM_GPCR_serpentine_rcpt_Srj"/>
</dbReference>
<evidence type="ECO:0008006" key="4">
    <source>
        <dbReference type="Google" id="ProtNLM"/>
    </source>
</evidence>
<dbReference type="PANTHER" id="PTHR45907:SF16">
    <property type="entry name" value="SERPENTINE RECEPTOR, CLASS J"/>
    <property type="match status" value="1"/>
</dbReference>
<dbReference type="PANTHER" id="PTHR45907">
    <property type="entry name" value="SERPENTINE RECEPTOR, CLASS J"/>
    <property type="match status" value="1"/>
</dbReference>
<keyword evidence="1" id="KW-0472">Membrane</keyword>
<organism evidence="2 3">
    <name type="scientific">Pristionchus fissidentatus</name>
    <dbReference type="NCBI Taxonomy" id="1538716"/>
    <lineage>
        <taxon>Eukaryota</taxon>
        <taxon>Metazoa</taxon>
        <taxon>Ecdysozoa</taxon>
        <taxon>Nematoda</taxon>
        <taxon>Chromadorea</taxon>
        <taxon>Rhabditida</taxon>
        <taxon>Rhabditina</taxon>
        <taxon>Diplogasteromorpha</taxon>
        <taxon>Diplogasteroidea</taxon>
        <taxon>Neodiplogasteridae</taxon>
        <taxon>Pristionchus</taxon>
    </lineage>
</organism>
<feature type="transmembrane region" description="Helical" evidence="1">
    <location>
        <begin position="48"/>
        <end position="72"/>
    </location>
</feature>
<evidence type="ECO:0000256" key="1">
    <source>
        <dbReference type="SAM" id="Phobius"/>
    </source>
</evidence>
<dbReference type="InterPro" id="IPR019428">
    <property type="entry name" value="7TM_GPCR_serpentine_rcpt_Str"/>
</dbReference>
<feature type="transmembrane region" description="Helical" evidence="1">
    <location>
        <begin position="92"/>
        <end position="117"/>
    </location>
</feature>
<feature type="non-terminal residue" evidence="2">
    <location>
        <position position="173"/>
    </location>
</feature>
<accession>A0AAV5VZ69</accession>
<sequence>MYSQVYVDPVVNNIALFSQVTISLLAYIFNFILIYIARTCSRREIGPYRILITYFAISDLYYNTMHFIVYPIPEMYGNAYLMSGRGMFSESFGLGMYLGVYGHVFPILIFHFVYRLLAMKYPHLLAHFPLFFICLMAATLASNLLCYRLHVHCNIPIQMTIRILGPAFCLCVP</sequence>
<protein>
    <recommendedName>
        <fullName evidence="4">G protein-coupled receptor</fullName>
    </recommendedName>
</protein>
<dbReference type="Pfam" id="PF10326">
    <property type="entry name" value="7TM_GPCR_Str"/>
    <property type="match status" value="1"/>
</dbReference>
<dbReference type="Proteomes" id="UP001432322">
    <property type="component" value="Unassembled WGS sequence"/>
</dbReference>
<proteinExistence type="predicted"/>
<reference evidence="2" key="1">
    <citation type="submission" date="2023-10" db="EMBL/GenBank/DDBJ databases">
        <title>Genome assembly of Pristionchus species.</title>
        <authorList>
            <person name="Yoshida K."/>
            <person name="Sommer R.J."/>
        </authorList>
    </citation>
    <scope>NUCLEOTIDE SEQUENCE</scope>
    <source>
        <strain evidence="2">RS5133</strain>
    </source>
</reference>
<comment type="caution">
    <text evidence="2">The sequence shown here is derived from an EMBL/GenBank/DDBJ whole genome shotgun (WGS) entry which is preliminary data.</text>
</comment>
<gene>
    <name evidence="2" type="ORF">PFISCL1PPCAC_14514</name>
</gene>
<name>A0AAV5VZ69_9BILA</name>
<dbReference type="EMBL" id="BTSY01000004">
    <property type="protein sequence ID" value="GMT23217.1"/>
    <property type="molecule type" value="Genomic_DNA"/>
</dbReference>
<feature type="transmembrane region" description="Helical" evidence="1">
    <location>
        <begin position="14"/>
        <end position="36"/>
    </location>
</feature>
<feature type="transmembrane region" description="Helical" evidence="1">
    <location>
        <begin position="124"/>
        <end position="145"/>
    </location>
</feature>